<dbReference type="SUPFAM" id="SSF51391">
    <property type="entry name" value="Thiamin phosphate synthase"/>
    <property type="match status" value="1"/>
</dbReference>
<proteinExistence type="predicted"/>
<gene>
    <name evidence="4" type="ORF">HDF17_000686</name>
</gene>
<sequence length="205" mass="21842">MTSKVMRYAITDRSLFPGDEPQRRSALVRQAALLSAEGVDLLQLREKDLPAATLASLALTLLQTLRSSGTKLIINTRADIAVATCAHGVHLTSSLDELPPRQIHDLYAQANLPAPIVTLSCHTLQDVVRHRLEPLSAILFGPVFEKSVSGEYRTEGTGLALLQQACAAAAPIPVLALGGITPDNLPTCLQAGASGIAGIRLFQRH</sequence>
<feature type="domain" description="Thiamine phosphate synthase/TenI" evidence="3">
    <location>
        <begin position="8"/>
        <end position="200"/>
    </location>
</feature>
<keyword evidence="4" id="KW-0808">Transferase</keyword>
<dbReference type="PANTHER" id="PTHR20857">
    <property type="entry name" value="THIAMINE-PHOSPHATE PYROPHOSPHORYLASE"/>
    <property type="match status" value="1"/>
</dbReference>
<dbReference type="GO" id="GO:0004789">
    <property type="term" value="F:thiamine-phosphate diphosphorylase activity"/>
    <property type="evidence" value="ECO:0007669"/>
    <property type="project" value="UniProtKB-EC"/>
</dbReference>
<keyword evidence="5" id="KW-1185">Reference proteome</keyword>
<comment type="caution">
    <text evidence="4">The sequence shown here is derived from an EMBL/GenBank/DDBJ whole genome shotgun (WGS) entry which is preliminary data.</text>
</comment>
<accession>A0A7Y9TFI9</accession>
<evidence type="ECO:0000259" key="3">
    <source>
        <dbReference type="Pfam" id="PF02581"/>
    </source>
</evidence>
<dbReference type="PANTHER" id="PTHR20857:SF15">
    <property type="entry name" value="THIAMINE-PHOSPHATE SYNTHASE"/>
    <property type="match status" value="1"/>
</dbReference>
<dbReference type="RefSeq" id="WP_179487765.1">
    <property type="nucleotide sequence ID" value="NZ_JACCCW010000001.1"/>
</dbReference>
<dbReference type="AlphaFoldDB" id="A0A7Y9TFI9"/>
<dbReference type="Proteomes" id="UP000589520">
    <property type="component" value="Unassembled WGS sequence"/>
</dbReference>
<comment type="pathway">
    <text evidence="1">Cofactor biosynthesis; thiamine diphosphate biosynthesis.</text>
</comment>
<dbReference type="Pfam" id="PF02581">
    <property type="entry name" value="TMP-TENI"/>
    <property type="match status" value="1"/>
</dbReference>
<keyword evidence="2" id="KW-0784">Thiamine biosynthesis</keyword>
<dbReference type="InterPro" id="IPR013785">
    <property type="entry name" value="Aldolase_TIM"/>
</dbReference>
<name>A0A7Y9TFI9_9BACT</name>
<evidence type="ECO:0000313" key="4">
    <source>
        <dbReference type="EMBL" id="NYF78399.1"/>
    </source>
</evidence>
<dbReference type="Gene3D" id="3.20.20.70">
    <property type="entry name" value="Aldolase class I"/>
    <property type="match status" value="1"/>
</dbReference>
<dbReference type="GO" id="GO:0005737">
    <property type="term" value="C:cytoplasm"/>
    <property type="evidence" value="ECO:0007669"/>
    <property type="project" value="TreeGrafter"/>
</dbReference>
<organism evidence="4 5">
    <name type="scientific">Granulicella arctica</name>
    <dbReference type="NCBI Taxonomy" id="940613"/>
    <lineage>
        <taxon>Bacteria</taxon>
        <taxon>Pseudomonadati</taxon>
        <taxon>Acidobacteriota</taxon>
        <taxon>Terriglobia</taxon>
        <taxon>Terriglobales</taxon>
        <taxon>Acidobacteriaceae</taxon>
        <taxon>Granulicella</taxon>
    </lineage>
</organism>
<evidence type="ECO:0000256" key="1">
    <source>
        <dbReference type="ARBA" id="ARBA00004948"/>
    </source>
</evidence>
<dbReference type="GO" id="GO:0009228">
    <property type="term" value="P:thiamine biosynthetic process"/>
    <property type="evidence" value="ECO:0007669"/>
    <property type="project" value="UniProtKB-KW"/>
</dbReference>
<dbReference type="CDD" id="cd00564">
    <property type="entry name" value="TMP_TenI"/>
    <property type="match status" value="1"/>
</dbReference>
<dbReference type="EMBL" id="JACCCW010000001">
    <property type="protein sequence ID" value="NYF78399.1"/>
    <property type="molecule type" value="Genomic_DNA"/>
</dbReference>
<dbReference type="EC" id="2.5.1.3" evidence="4"/>
<protein>
    <submittedName>
        <fullName evidence="4">Thiamine-phosphate pyrophosphorylase</fullName>
        <ecNumber evidence="4">2.5.1.3</ecNumber>
    </submittedName>
</protein>
<dbReference type="InterPro" id="IPR036206">
    <property type="entry name" value="ThiamineP_synth_sf"/>
</dbReference>
<evidence type="ECO:0000256" key="2">
    <source>
        <dbReference type="ARBA" id="ARBA00022977"/>
    </source>
</evidence>
<evidence type="ECO:0000313" key="5">
    <source>
        <dbReference type="Proteomes" id="UP000589520"/>
    </source>
</evidence>
<dbReference type="InterPro" id="IPR022998">
    <property type="entry name" value="ThiamineP_synth_TenI"/>
</dbReference>
<reference evidence="4 5" key="1">
    <citation type="submission" date="2020-07" db="EMBL/GenBank/DDBJ databases">
        <title>Genomic Encyclopedia of Type Strains, Phase IV (KMG-V): Genome sequencing to study the core and pangenomes of soil and plant-associated prokaryotes.</title>
        <authorList>
            <person name="Whitman W."/>
        </authorList>
    </citation>
    <scope>NUCLEOTIDE SEQUENCE [LARGE SCALE GENOMIC DNA]</scope>
    <source>
        <strain evidence="4 5">X4EP2</strain>
    </source>
</reference>